<feature type="region of interest" description="Disordered" evidence="1">
    <location>
        <begin position="94"/>
        <end position="137"/>
    </location>
</feature>
<proteinExistence type="predicted"/>
<keyword evidence="4" id="KW-1185">Reference proteome</keyword>
<evidence type="ECO:0000256" key="2">
    <source>
        <dbReference type="SAM" id="Phobius"/>
    </source>
</evidence>
<feature type="transmembrane region" description="Helical" evidence="2">
    <location>
        <begin position="76"/>
        <end position="93"/>
    </location>
</feature>
<name>A0ABS4TBM4_9PSEU</name>
<dbReference type="Proteomes" id="UP001519332">
    <property type="component" value="Unassembled WGS sequence"/>
</dbReference>
<comment type="caution">
    <text evidence="3">The sequence shown here is derived from an EMBL/GenBank/DDBJ whole genome shotgun (WGS) entry which is preliminary data.</text>
</comment>
<accession>A0ABS4TBM4</accession>
<reference evidence="3 4" key="1">
    <citation type="submission" date="2021-03" db="EMBL/GenBank/DDBJ databases">
        <title>Sequencing the genomes of 1000 actinobacteria strains.</title>
        <authorList>
            <person name="Klenk H.-P."/>
        </authorList>
    </citation>
    <scope>NUCLEOTIDE SEQUENCE [LARGE SCALE GENOMIC DNA]</scope>
    <source>
        <strain evidence="3 4">DSM 46670</strain>
    </source>
</reference>
<feature type="region of interest" description="Disordered" evidence="1">
    <location>
        <begin position="29"/>
        <end position="74"/>
    </location>
</feature>
<dbReference type="RefSeq" id="WP_209636927.1">
    <property type="nucleotide sequence ID" value="NZ_JAGINW010000001.1"/>
</dbReference>
<dbReference type="EMBL" id="JAGINW010000001">
    <property type="protein sequence ID" value="MBP2321825.1"/>
    <property type="molecule type" value="Genomic_DNA"/>
</dbReference>
<protein>
    <recommendedName>
        <fullName evidence="5">DUF3618 domain-containing protein</fullName>
    </recommendedName>
</protein>
<gene>
    <name evidence="3" type="ORF">JOF56_002210</name>
</gene>
<keyword evidence="2" id="KW-1133">Transmembrane helix</keyword>
<keyword evidence="2" id="KW-0472">Membrane</keyword>
<feature type="compositionally biased region" description="Basic and acidic residues" evidence="1">
    <location>
        <begin position="109"/>
        <end position="122"/>
    </location>
</feature>
<organism evidence="3 4">
    <name type="scientific">Kibdelosporangium banguiense</name>
    <dbReference type="NCBI Taxonomy" id="1365924"/>
    <lineage>
        <taxon>Bacteria</taxon>
        <taxon>Bacillati</taxon>
        <taxon>Actinomycetota</taxon>
        <taxon>Actinomycetes</taxon>
        <taxon>Pseudonocardiales</taxon>
        <taxon>Pseudonocardiaceae</taxon>
        <taxon>Kibdelosporangium</taxon>
    </lineage>
</organism>
<evidence type="ECO:0008006" key="5">
    <source>
        <dbReference type="Google" id="ProtNLM"/>
    </source>
</evidence>
<keyword evidence="2" id="KW-0812">Transmembrane</keyword>
<feature type="compositionally biased region" description="Basic residues" evidence="1">
    <location>
        <begin position="32"/>
        <end position="46"/>
    </location>
</feature>
<evidence type="ECO:0000313" key="3">
    <source>
        <dbReference type="EMBL" id="MBP2321825.1"/>
    </source>
</evidence>
<evidence type="ECO:0000313" key="4">
    <source>
        <dbReference type="Proteomes" id="UP001519332"/>
    </source>
</evidence>
<evidence type="ECO:0000256" key="1">
    <source>
        <dbReference type="SAM" id="MobiDB-lite"/>
    </source>
</evidence>
<sequence>MTRAPEAVDKAVDAVRRAEHKLVESAAEVATKTRRTRRKLVKKAKAGRKDLAKNAKKAKTAAQHLAGAEPRRRRRWPWLIALAAAAAGTAVVIRSKSATQSGEVFTPEPRSEDDQPETKSQENGRPQPAKPASRPKQ</sequence>